<dbReference type="RefSeq" id="WP_184749530.1">
    <property type="nucleotide sequence ID" value="NZ_BAAAJR010000003.1"/>
</dbReference>
<accession>A0A7X0KTP3</accession>
<dbReference type="AlphaFoldDB" id="A0A7X0KTP3"/>
<gene>
    <name evidence="2" type="ORF">HD594_000571</name>
</gene>
<dbReference type="GO" id="GO:0004144">
    <property type="term" value="F:diacylglycerol O-acyltransferase activity"/>
    <property type="evidence" value="ECO:0007669"/>
    <property type="project" value="InterPro"/>
</dbReference>
<organism evidence="2 3">
    <name type="scientific">Microbacterium thalassium</name>
    <dbReference type="NCBI Taxonomy" id="362649"/>
    <lineage>
        <taxon>Bacteria</taxon>
        <taxon>Bacillati</taxon>
        <taxon>Actinomycetota</taxon>
        <taxon>Actinomycetes</taxon>
        <taxon>Micrococcales</taxon>
        <taxon>Microbacteriaceae</taxon>
        <taxon>Microbacterium</taxon>
    </lineage>
</organism>
<comment type="caution">
    <text evidence="2">The sequence shown here is derived from an EMBL/GenBank/DDBJ whole genome shotgun (WGS) entry which is preliminary data.</text>
</comment>
<evidence type="ECO:0000313" key="3">
    <source>
        <dbReference type="Proteomes" id="UP000537775"/>
    </source>
</evidence>
<keyword evidence="3" id="KW-1185">Reference proteome</keyword>
<sequence>MTRPPVRVELIRTLDEQKIVDSIVYEAMHIGAVIVMDGAPFLRPDGTIDRERIHAQLRSSLGRVPEFSMRLMHAPLGITTPAWVPDEHFDLRDHVTFDDSPTPLTGETVPALAGFGRPPLPQDRPLWDVRFTVLDTGEIALGARMHHVVGDGEWGFSVIKRVTRPEPQTPDHSAALPHPGRPPRTSLAIPVVALRRFLAANPTPAAAWHEYWRKPFVKRVRRAGGRCIRPLKEHWIRRTGMRDRMLPATRTAMFEVDASRAARDAARLRGSLTDLLVAAATRAVDDDERGIDLMVPVSRRRRGAGGDSRNHISMARVHTAPGAGLADRVAGIRETVRAIVRGEGEPDTPRGRMVGYATLMQLSDRPLWFGDARVTRIAFLPAGDPRSEISVLGTVYDGTLYTTIASRLEFDVDAMAGRIRADLADAAAPARADAVDGSDRQEAA</sequence>
<dbReference type="EMBL" id="JACHML010000001">
    <property type="protein sequence ID" value="MBB6390258.1"/>
    <property type="molecule type" value="Genomic_DNA"/>
</dbReference>
<proteinExistence type="predicted"/>
<name>A0A7X0KTP3_9MICO</name>
<feature type="domain" description="O-acyltransferase WSD1-like N-terminal" evidence="1">
    <location>
        <begin position="27"/>
        <end position="206"/>
    </location>
</feature>
<dbReference type="GO" id="GO:0045017">
    <property type="term" value="P:glycerolipid biosynthetic process"/>
    <property type="evidence" value="ECO:0007669"/>
    <property type="project" value="InterPro"/>
</dbReference>
<protein>
    <recommendedName>
        <fullName evidence="1">O-acyltransferase WSD1-like N-terminal domain-containing protein</fullName>
    </recommendedName>
</protein>
<dbReference type="InterPro" id="IPR004255">
    <property type="entry name" value="O-acyltransferase_WSD1_N"/>
</dbReference>
<dbReference type="Proteomes" id="UP000537775">
    <property type="component" value="Unassembled WGS sequence"/>
</dbReference>
<evidence type="ECO:0000259" key="1">
    <source>
        <dbReference type="Pfam" id="PF03007"/>
    </source>
</evidence>
<dbReference type="SUPFAM" id="SSF52777">
    <property type="entry name" value="CoA-dependent acyltransferases"/>
    <property type="match status" value="1"/>
</dbReference>
<reference evidence="2 3" key="1">
    <citation type="submission" date="2020-08" db="EMBL/GenBank/DDBJ databases">
        <title>Sequencing the genomes of 1000 actinobacteria strains.</title>
        <authorList>
            <person name="Klenk H.-P."/>
        </authorList>
    </citation>
    <scope>NUCLEOTIDE SEQUENCE [LARGE SCALE GENOMIC DNA]</scope>
    <source>
        <strain evidence="2 3">DSM 12511</strain>
    </source>
</reference>
<evidence type="ECO:0000313" key="2">
    <source>
        <dbReference type="EMBL" id="MBB6390258.1"/>
    </source>
</evidence>
<dbReference type="Pfam" id="PF03007">
    <property type="entry name" value="WS_DGAT_cat"/>
    <property type="match status" value="1"/>
</dbReference>